<dbReference type="InterPro" id="IPR011006">
    <property type="entry name" value="CheY-like_superfamily"/>
</dbReference>
<evidence type="ECO:0000259" key="8">
    <source>
        <dbReference type="PROSITE" id="PS50110"/>
    </source>
</evidence>
<dbReference type="GO" id="GO:0003700">
    <property type="term" value="F:DNA-binding transcription factor activity"/>
    <property type="evidence" value="ECO:0007669"/>
    <property type="project" value="InterPro"/>
</dbReference>
<evidence type="ECO:0000256" key="6">
    <source>
        <dbReference type="PROSITE-ProRule" id="PRU00169"/>
    </source>
</evidence>
<dbReference type="Gene3D" id="1.10.10.60">
    <property type="entry name" value="Homeodomain-like"/>
    <property type="match status" value="2"/>
</dbReference>
<dbReference type="AlphaFoldDB" id="A0A9D2NFY0"/>
<proteinExistence type="predicted"/>
<sequence>MIKVLIADDEPSVIRSLQASIDWKGLNMEIAGTVSNGSDALAILSDSTCDIAILDIRMPGCSGLDICRQLHEKNSRIQIIIISGYAEFSYAQKAISYGVIGYCLKPVEYSELTTLLRRAAFNLTRKSEFSDTYDSLLDAIDANNADLLPSLLSSFGLDPAALYVAVSTGDRMLDSSSGARVTLRLGRRQYAYLFREEPSGLLSGTPHIPERLAGLGIFPTDVLFRQLKDALSDCVAMAYQFFIDPECRICQRLDNSLDSLILSELSREVSFSNRDKVLSLLTEIRDSYRLRFNIRSALQLGNIIISGDLFPFEKNDYYLYGFDQMVSEYHSFRQMLDCLAGQLRETDQTEPVKGAISNVSFLKLLKYVNSHYTQDISLSETASVLNMNPNYVSQMFKKETGVTFTHYITDLRITEAKKLLRTTRHPISDIAPNVGFNDYFYFLKTFKRVTGRTPSQYRTEL</sequence>
<organism evidence="9 10">
    <name type="scientific">Candidatus Eisenbergiella merdavium</name>
    <dbReference type="NCBI Taxonomy" id="2838551"/>
    <lineage>
        <taxon>Bacteria</taxon>
        <taxon>Bacillati</taxon>
        <taxon>Bacillota</taxon>
        <taxon>Clostridia</taxon>
        <taxon>Lachnospirales</taxon>
        <taxon>Lachnospiraceae</taxon>
        <taxon>Eisenbergiella</taxon>
    </lineage>
</organism>
<dbReference type="SMART" id="SM00342">
    <property type="entry name" value="HTH_ARAC"/>
    <property type="match status" value="1"/>
</dbReference>
<dbReference type="Pfam" id="PF00072">
    <property type="entry name" value="Response_reg"/>
    <property type="match status" value="1"/>
</dbReference>
<feature type="domain" description="HTH araC/xylS-type" evidence="7">
    <location>
        <begin position="362"/>
        <end position="460"/>
    </location>
</feature>
<dbReference type="Proteomes" id="UP000823891">
    <property type="component" value="Unassembled WGS sequence"/>
</dbReference>
<evidence type="ECO:0000256" key="3">
    <source>
        <dbReference type="ARBA" id="ARBA00023125"/>
    </source>
</evidence>
<dbReference type="InterPro" id="IPR020449">
    <property type="entry name" value="Tscrpt_reg_AraC-type_HTH"/>
</dbReference>
<protein>
    <recommendedName>
        <fullName evidence="1">Stage 0 sporulation protein A homolog</fullName>
    </recommendedName>
</protein>
<evidence type="ECO:0000259" key="7">
    <source>
        <dbReference type="PROSITE" id="PS01124"/>
    </source>
</evidence>
<dbReference type="PROSITE" id="PS01124">
    <property type="entry name" value="HTH_ARAC_FAMILY_2"/>
    <property type="match status" value="1"/>
</dbReference>
<dbReference type="Gene3D" id="3.40.50.2300">
    <property type="match status" value="1"/>
</dbReference>
<dbReference type="PANTHER" id="PTHR43280:SF34">
    <property type="entry name" value="ARAC-FAMILY TRANSCRIPTIONAL REGULATOR"/>
    <property type="match status" value="1"/>
</dbReference>
<dbReference type="Pfam" id="PF12833">
    <property type="entry name" value="HTH_18"/>
    <property type="match status" value="1"/>
</dbReference>
<keyword evidence="3" id="KW-0238">DNA-binding</keyword>
<accession>A0A9D2NFY0</accession>
<dbReference type="EMBL" id="DWWS01000028">
    <property type="protein sequence ID" value="HJC23679.1"/>
    <property type="molecule type" value="Genomic_DNA"/>
</dbReference>
<feature type="domain" description="Response regulatory" evidence="8">
    <location>
        <begin position="3"/>
        <end position="120"/>
    </location>
</feature>
<keyword evidence="4" id="KW-0804">Transcription</keyword>
<keyword evidence="2" id="KW-0805">Transcription regulation</keyword>
<dbReference type="PRINTS" id="PR00032">
    <property type="entry name" value="HTHARAC"/>
</dbReference>
<dbReference type="SMART" id="SM00448">
    <property type="entry name" value="REC"/>
    <property type="match status" value="1"/>
</dbReference>
<dbReference type="CDD" id="cd17536">
    <property type="entry name" value="REC_YesN-like"/>
    <property type="match status" value="1"/>
</dbReference>
<evidence type="ECO:0000256" key="1">
    <source>
        <dbReference type="ARBA" id="ARBA00018672"/>
    </source>
</evidence>
<dbReference type="PANTHER" id="PTHR43280">
    <property type="entry name" value="ARAC-FAMILY TRANSCRIPTIONAL REGULATOR"/>
    <property type="match status" value="1"/>
</dbReference>
<keyword evidence="6" id="KW-0597">Phosphoprotein</keyword>
<dbReference type="InterPro" id="IPR018060">
    <property type="entry name" value="HTH_AraC"/>
</dbReference>
<dbReference type="InterPro" id="IPR001789">
    <property type="entry name" value="Sig_transdc_resp-reg_receiver"/>
</dbReference>
<comment type="function">
    <text evidence="5">May play the central regulatory role in sporulation. It may be an element of the effector pathway responsible for the activation of sporulation genes in response to nutritional stress. Spo0A may act in concert with spo0H (a sigma factor) to control the expression of some genes that are critical to the sporulation process.</text>
</comment>
<feature type="modified residue" description="4-aspartylphosphate" evidence="6">
    <location>
        <position position="55"/>
    </location>
</feature>
<dbReference type="SUPFAM" id="SSF46689">
    <property type="entry name" value="Homeodomain-like"/>
    <property type="match status" value="2"/>
</dbReference>
<evidence type="ECO:0000313" key="9">
    <source>
        <dbReference type="EMBL" id="HJC23679.1"/>
    </source>
</evidence>
<dbReference type="GO" id="GO:0000160">
    <property type="term" value="P:phosphorelay signal transduction system"/>
    <property type="evidence" value="ECO:0007669"/>
    <property type="project" value="InterPro"/>
</dbReference>
<reference evidence="9" key="2">
    <citation type="submission" date="2021-04" db="EMBL/GenBank/DDBJ databases">
        <authorList>
            <person name="Gilroy R."/>
        </authorList>
    </citation>
    <scope>NUCLEOTIDE SEQUENCE</scope>
    <source>
        <strain evidence="9">USAMLcec2-132</strain>
    </source>
</reference>
<dbReference type="GO" id="GO:0043565">
    <property type="term" value="F:sequence-specific DNA binding"/>
    <property type="evidence" value="ECO:0007669"/>
    <property type="project" value="InterPro"/>
</dbReference>
<evidence type="ECO:0000256" key="2">
    <source>
        <dbReference type="ARBA" id="ARBA00023015"/>
    </source>
</evidence>
<comment type="caution">
    <text evidence="9">The sequence shown here is derived from an EMBL/GenBank/DDBJ whole genome shotgun (WGS) entry which is preliminary data.</text>
</comment>
<dbReference type="InterPro" id="IPR009057">
    <property type="entry name" value="Homeodomain-like_sf"/>
</dbReference>
<evidence type="ECO:0000256" key="5">
    <source>
        <dbReference type="ARBA" id="ARBA00024867"/>
    </source>
</evidence>
<gene>
    <name evidence="9" type="ORF">H9761_08255</name>
</gene>
<dbReference type="PROSITE" id="PS50110">
    <property type="entry name" value="RESPONSE_REGULATORY"/>
    <property type="match status" value="1"/>
</dbReference>
<dbReference type="SUPFAM" id="SSF52172">
    <property type="entry name" value="CheY-like"/>
    <property type="match status" value="1"/>
</dbReference>
<evidence type="ECO:0000256" key="4">
    <source>
        <dbReference type="ARBA" id="ARBA00023163"/>
    </source>
</evidence>
<reference evidence="9" key="1">
    <citation type="journal article" date="2021" name="PeerJ">
        <title>Extensive microbial diversity within the chicken gut microbiome revealed by metagenomics and culture.</title>
        <authorList>
            <person name="Gilroy R."/>
            <person name="Ravi A."/>
            <person name="Getino M."/>
            <person name="Pursley I."/>
            <person name="Horton D.L."/>
            <person name="Alikhan N.F."/>
            <person name="Baker D."/>
            <person name="Gharbi K."/>
            <person name="Hall N."/>
            <person name="Watson M."/>
            <person name="Adriaenssens E.M."/>
            <person name="Foster-Nyarko E."/>
            <person name="Jarju S."/>
            <person name="Secka A."/>
            <person name="Antonio M."/>
            <person name="Oren A."/>
            <person name="Chaudhuri R.R."/>
            <person name="La Ragione R."/>
            <person name="Hildebrand F."/>
            <person name="Pallen M.J."/>
        </authorList>
    </citation>
    <scope>NUCLEOTIDE SEQUENCE</scope>
    <source>
        <strain evidence="9">USAMLcec2-132</strain>
    </source>
</reference>
<evidence type="ECO:0000313" key="10">
    <source>
        <dbReference type="Proteomes" id="UP000823891"/>
    </source>
</evidence>
<name>A0A9D2NFY0_9FIRM</name>